<reference evidence="1 2" key="1">
    <citation type="submission" date="2012-10" db="EMBL/GenBank/DDBJ databases">
        <title>The draft sequence of the Mycobacterium pheli genome.</title>
        <authorList>
            <person name="Pettersson B.M.F."/>
            <person name="Das S."/>
            <person name="Dasgupta S."/>
            <person name="Bhattacharya A."/>
            <person name="Kirsebom L.A."/>
        </authorList>
    </citation>
    <scope>NUCLEOTIDE SEQUENCE [LARGE SCALE GENOMIC DNA]</scope>
    <source>
        <strain evidence="1 2">CCUG 21000</strain>
    </source>
</reference>
<sequence length="45" mass="5031">MTMAALMGQLLFFAMVAAVVGGVIWAVSVMRKPRPPLEEHDEDEW</sequence>
<gene>
    <name evidence="1" type="ORF">MPHL21000_08420</name>
</gene>
<comment type="caution">
    <text evidence="1">The sequence shown here is derived from an EMBL/GenBank/DDBJ whole genome shotgun (WGS) entry which is preliminary data.</text>
</comment>
<dbReference type="EMBL" id="ANBP01000009">
    <property type="protein sequence ID" value="KAB7757260.1"/>
    <property type="molecule type" value="Genomic_DNA"/>
</dbReference>
<protein>
    <submittedName>
        <fullName evidence="1">Uncharacterized protein</fullName>
    </submittedName>
</protein>
<accession>A0A5N5V9F4</accession>
<evidence type="ECO:0000313" key="1">
    <source>
        <dbReference type="EMBL" id="KAB7757260.1"/>
    </source>
</evidence>
<evidence type="ECO:0000313" key="2">
    <source>
        <dbReference type="Proteomes" id="UP000325690"/>
    </source>
</evidence>
<proteinExistence type="predicted"/>
<name>A0A5N5V9F4_MYCPH</name>
<organism evidence="1 2">
    <name type="scientific">Mycolicibacterium phlei DSM 43239 = CCUG 21000</name>
    <dbReference type="NCBI Taxonomy" id="1226750"/>
    <lineage>
        <taxon>Bacteria</taxon>
        <taxon>Bacillati</taxon>
        <taxon>Actinomycetota</taxon>
        <taxon>Actinomycetes</taxon>
        <taxon>Mycobacteriales</taxon>
        <taxon>Mycobacteriaceae</taxon>
        <taxon>Mycolicibacterium</taxon>
    </lineage>
</organism>
<dbReference type="Proteomes" id="UP000325690">
    <property type="component" value="Unassembled WGS sequence"/>
</dbReference>
<keyword evidence="2" id="KW-1185">Reference proteome</keyword>
<dbReference type="AlphaFoldDB" id="A0A5N5V9F4"/>